<evidence type="ECO:0000313" key="1">
    <source>
        <dbReference type="EMBL" id="KAI3678965.1"/>
    </source>
</evidence>
<reference evidence="1 2" key="2">
    <citation type="journal article" date="2022" name="Mol. Ecol. Resour.">
        <title>The genomes of chicory, endive, great burdock and yacon provide insights into Asteraceae paleo-polyploidization history and plant inulin production.</title>
        <authorList>
            <person name="Fan W."/>
            <person name="Wang S."/>
            <person name="Wang H."/>
            <person name="Wang A."/>
            <person name="Jiang F."/>
            <person name="Liu H."/>
            <person name="Zhao H."/>
            <person name="Xu D."/>
            <person name="Zhang Y."/>
        </authorList>
    </citation>
    <scope>NUCLEOTIDE SEQUENCE [LARGE SCALE GENOMIC DNA]</scope>
    <source>
        <strain evidence="2">cv. Niubang</strain>
    </source>
</reference>
<protein>
    <submittedName>
        <fullName evidence="1">Uncharacterized protein</fullName>
    </submittedName>
</protein>
<organism evidence="1 2">
    <name type="scientific">Arctium lappa</name>
    <name type="common">Greater burdock</name>
    <name type="synonym">Lappa major</name>
    <dbReference type="NCBI Taxonomy" id="4217"/>
    <lineage>
        <taxon>Eukaryota</taxon>
        <taxon>Viridiplantae</taxon>
        <taxon>Streptophyta</taxon>
        <taxon>Embryophyta</taxon>
        <taxon>Tracheophyta</taxon>
        <taxon>Spermatophyta</taxon>
        <taxon>Magnoliopsida</taxon>
        <taxon>eudicotyledons</taxon>
        <taxon>Gunneridae</taxon>
        <taxon>Pentapetalae</taxon>
        <taxon>asterids</taxon>
        <taxon>campanulids</taxon>
        <taxon>Asterales</taxon>
        <taxon>Asteraceae</taxon>
        <taxon>Carduoideae</taxon>
        <taxon>Cardueae</taxon>
        <taxon>Arctiinae</taxon>
        <taxon>Arctium</taxon>
    </lineage>
</organism>
<name>A0ACB8Y5V6_ARCLA</name>
<dbReference type="EMBL" id="CM042060">
    <property type="protein sequence ID" value="KAI3678965.1"/>
    <property type="molecule type" value="Genomic_DNA"/>
</dbReference>
<gene>
    <name evidence="1" type="ORF">L6452_38269</name>
</gene>
<keyword evidence="2" id="KW-1185">Reference proteome</keyword>
<accession>A0ACB8Y5V6</accession>
<dbReference type="Proteomes" id="UP001055879">
    <property type="component" value="Linkage Group LG14"/>
</dbReference>
<sequence length="492" mass="54577">MDFFKSMLSDDPEPENMDVHRKSDTDRRPNQSPKHQEVGGAEEEFTNLNLTSSVEVTGGGSGSGVDGGGGGGLWSFGDLVKTITTRSESVLETYRRDLKEFGSGLRKESDLFREVASRAVKELPSSIEVGASAIDGVLKSTADIISQGKEALLEPSDFDDSDASESVQNHSSLNSRGYSRFDSQLNAIQTDARTYCVDPDDIDDYSNWKLGFLIDEKESEIEKLIGDNGSMDSIYRKLVPNEVDDGSFWCRYFYRVHKLKQQEDMRANLVRRSLTADDEEELSWDVDEDEDEEKQEPNQVKSNVSNITDSSQIEKKQNPIHESETISSNVAAAAAADDDLEKKTDSVGVNKNNTEDSGPSGDHKVESMPRSDEKDLDRSENGVGEDLEKNPGVASADKNINVDDLKHIGDVSDENVESVPKANENRGSSLQEDEDIEWDEIEDLGEHNEKKISQDDTPKKGDLFKQLNGVEDDEDLSWDIEDDDEPVKAGKQ</sequence>
<comment type="caution">
    <text evidence="1">The sequence shown here is derived from an EMBL/GenBank/DDBJ whole genome shotgun (WGS) entry which is preliminary data.</text>
</comment>
<evidence type="ECO:0000313" key="2">
    <source>
        <dbReference type="Proteomes" id="UP001055879"/>
    </source>
</evidence>
<reference evidence="2" key="1">
    <citation type="journal article" date="2022" name="Mol. Ecol. Resour.">
        <title>The genomes of chicory, endive, great burdock and yacon provide insights into Asteraceae palaeo-polyploidization history and plant inulin production.</title>
        <authorList>
            <person name="Fan W."/>
            <person name="Wang S."/>
            <person name="Wang H."/>
            <person name="Wang A."/>
            <person name="Jiang F."/>
            <person name="Liu H."/>
            <person name="Zhao H."/>
            <person name="Xu D."/>
            <person name="Zhang Y."/>
        </authorList>
    </citation>
    <scope>NUCLEOTIDE SEQUENCE [LARGE SCALE GENOMIC DNA]</scope>
    <source>
        <strain evidence="2">cv. Niubang</strain>
    </source>
</reference>
<proteinExistence type="predicted"/>